<reference evidence="1 2" key="1">
    <citation type="journal article" date="2018" name="Front. Plant Sci.">
        <title>Red Clover (Trifolium pratense) and Zigzag Clover (T. medium) - A Picture of Genomic Similarities and Differences.</title>
        <authorList>
            <person name="Dluhosova J."/>
            <person name="Istvanek J."/>
            <person name="Nedelnik J."/>
            <person name="Repkova J."/>
        </authorList>
    </citation>
    <scope>NUCLEOTIDE SEQUENCE [LARGE SCALE GENOMIC DNA]</scope>
    <source>
        <strain evidence="2">cv. 10/8</strain>
        <tissue evidence="1">Leaf</tissue>
    </source>
</reference>
<feature type="non-terminal residue" evidence="1">
    <location>
        <position position="1"/>
    </location>
</feature>
<keyword evidence="2" id="KW-1185">Reference proteome</keyword>
<name>A0A392S6Q3_9FABA</name>
<dbReference type="Proteomes" id="UP000265520">
    <property type="component" value="Unassembled WGS sequence"/>
</dbReference>
<evidence type="ECO:0000313" key="1">
    <source>
        <dbReference type="EMBL" id="MCI43660.1"/>
    </source>
</evidence>
<dbReference type="AlphaFoldDB" id="A0A392S6Q3"/>
<proteinExistence type="predicted"/>
<dbReference type="EMBL" id="LXQA010320518">
    <property type="protein sequence ID" value="MCI43660.1"/>
    <property type="molecule type" value="Genomic_DNA"/>
</dbReference>
<comment type="caution">
    <text evidence="1">The sequence shown here is derived from an EMBL/GenBank/DDBJ whole genome shotgun (WGS) entry which is preliminary data.</text>
</comment>
<evidence type="ECO:0000313" key="2">
    <source>
        <dbReference type="Proteomes" id="UP000265520"/>
    </source>
</evidence>
<organism evidence="1 2">
    <name type="scientific">Trifolium medium</name>
    <dbReference type="NCBI Taxonomy" id="97028"/>
    <lineage>
        <taxon>Eukaryota</taxon>
        <taxon>Viridiplantae</taxon>
        <taxon>Streptophyta</taxon>
        <taxon>Embryophyta</taxon>
        <taxon>Tracheophyta</taxon>
        <taxon>Spermatophyta</taxon>
        <taxon>Magnoliopsida</taxon>
        <taxon>eudicotyledons</taxon>
        <taxon>Gunneridae</taxon>
        <taxon>Pentapetalae</taxon>
        <taxon>rosids</taxon>
        <taxon>fabids</taxon>
        <taxon>Fabales</taxon>
        <taxon>Fabaceae</taxon>
        <taxon>Papilionoideae</taxon>
        <taxon>50 kb inversion clade</taxon>
        <taxon>NPAAA clade</taxon>
        <taxon>Hologalegina</taxon>
        <taxon>IRL clade</taxon>
        <taxon>Trifolieae</taxon>
        <taxon>Trifolium</taxon>
    </lineage>
</organism>
<protein>
    <submittedName>
        <fullName evidence="1">Uncharacterized protein</fullName>
    </submittedName>
</protein>
<sequence length="30" mass="3275">AASLLSVLDNNAYKQGLAADRMFAMCQKED</sequence>
<accession>A0A392S6Q3</accession>